<dbReference type="InterPro" id="IPR050109">
    <property type="entry name" value="HTH-type_TetR-like_transc_reg"/>
</dbReference>
<dbReference type="InterPro" id="IPR001647">
    <property type="entry name" value="HTH_TetR"/>
</dbReference>
<dbReference type="PRINTS" id="PR00455">
    <property type="entry name" value="HTHTETR"/>
</dbReference>
<evidence type="ECO:0000256" key="2">
    <source>
        <dbReference type="SAM" id="Phobius"/>
    </source>
</evidence>
<reference evidence="4" key="1">
    <citation type="submission" date="2018-06" db="EMBL/GenBank/DDBJ databases">
        <authorList>
            <person name="Zhirakovskaya E."/>
        </authorList>
    </citation>
    <scope>NUCLEOTIDE SEQUENCE</scope>
</reference>
<dbReference type="SUPFAM" id="SSF46689">
    <property type="entry name" value="Homeodomain-like"/>
    <property type="match status" value="1"/>
</dbReference>
<sequence length="212" mass="24796">MTKLSKRNPERTKELIHDAALAEFAQKGYGSARVDTIAARAGVNKRMLYHYYGNKDDLFLYVLERIYEKIRSHEAKLDLEHLCPIDAVRELVNFTFAYHYDNPEFIALLNNENLYEARHIKKSKKIRQMHSPFVELVKDVLIRGEKDGVFRKNIDPVQFYITVVSVIYFYLSNIHTLSTIFDRNLKSKAAMADRLDHCMEVILGYLRPDPPQ</sequence>
<dbReference type="Pfam" id="PF17938">
    <property type="entry name" value="TetR_C_29"/>
    <property type="match status" value="1"/>
</dbReference>
<dbReference type="InterPro" id="IPR036271">
    <property type="entry name" value="Tet_transcr_reg_TetR-rel_C_sf"/>
</dbReference>
<evidence type="ECO:0000313" key="4">
    <source>
        <dbReference type="EMBL" id="VAW14128.1"/>
    </source>
</evidence>
<dbReference type="Pfam" id="PF00440">
    <property type="entry name" value="TetR_N"/>
    <property type="match status" value="1"/>
</dbReference>
<organism evidence="4">
    <name type="scientific">hydrothermal vent metagenome</name>
    <dbReference type="NCBI Taxonomy" id="652676"/>
    <lineage>
        <taxon>unclassified sequences</taxon>
        <taxon>metagenomes</taxon>
        <taxon>ecological metagenomes</taxon>
    </lineage>
</organism>
<dbReference type="InterPro" id="IPR009057">
    <property type="entry name" value="Homeodomain-like_sf"/>
</dbReference>
<proteinExistence type="predicted"/>
<feature type="domain" description="HTH tetR-type" evidence="3">
    <location>
        <begin position="10"/>
        <end position="70"/>
    </location>
</feature>
<feature type="transmembrane region" description="Helical" evidence="2">
    <location>
        <begin position="159"/>
        <end position="181"/>
    </location>
</feature>
<keyword evidence="1" id="KW-0238">DNA-binding</keyword>
<name>A0A3B0T7X3_9ZZZZ</name>
<dbReference type="SUPFAM" id="SSF48498">
    <property type="entry name" value="Tetracyclin repressor-like, C-terminal domain"/>
    <property type="match status" value="1"/>
</dbReference>
<dbReference type="PANTHER" id="PTHR30328:SF54">
    <property type="entry name" value="HTH-TYPE TRANSCRIPTIONAL REPRESSOR SCO4008"/>
    <property type="match status" value="1"/>
</dbReference>
<evidence type="ECO:0000256" key="1">
    <source>
        <dbReference type="ARBA" id="ARBA00023125"/>
    </source>
</evidence>
<gene>
    <name evidence="4" type="ORF">MNBD_ALPHA09-2245</name>
</gene>
<dbReference type="AlphaFoldDB" id="A0A3B0T7X3"/>
<dbReference type="PROSITE" id="PS50977">
    <property type="entry name" value="HTH_TETR_2"/>
    <property type="match status" value="1"/>
</dbReference>
<dbReference type="Gene3D" id="1.10.357.10">
    <property type="entry name" value="Tetracycline Repressor, domain 2"/>
    <property type="match status" value="1"/>
</dbReference>
<dbReference type="PANTHER" id="PTHR30328">
    <property type="entry name" value="TRANSCRIPTIONAL REPRESSOR"/>
    <property type="match status" value="1"/>
</dbReference>
<accession>A0A3B0T7X3</accession>
<dbReference type="InterPro" id="IPR041474">
    <property type="entry name" value="NicS_C"/>
</dbReference>
<evidence type="ECO:0000259" key="3">
    <source>
        <dbReference type="PROSITE" id="PS50977"/>
    </source>
</evidence>
<protein>
    <submittedName>
        <fullName evidence="4">Transcriptional regulator, AcrR family</fullName>
    </submittedName>
</protein>
<keyword evidence="2" id="KW-0812">Transmembrane</keyword>
<keyword evidence="2" id="KW-0472">Membrane</keyword>
<keyword evidence="2" id="KW-1133">Transmembrane helix</keyword>
<dbReference type="GO" id="GO:0003677">
    <property type="term" value="F:DNA binding"/>
    <property type="evidence" value="ECO:0007669"/>
    <property type="project" value="UniProtKB-KW"/>
</dbReference>
<dbReference type="EMBL" id="UOEM01000070">
    <property type="protein sequence ID" value="VAW14128.1"/>
    <property type="molecule type" value="Genomic_DNA"/>
</dbReference>